<evidence type="ECO:0000313" key="1">
    <source>
        <dbReference type="EMBL" id="ABG25602.1"/>
    </source>
</evidence>
<dbReference type="Proteomes" id="UP000120576">
    <property type="component" value="Genome"/>
</dbReference>
<dbReference type="GeneID" id="5179382"/>
<dbReference type="RefSeq" id="YP_656653.1">
    <property type="nucleotide sequence ID" value="NC_008210.1"/>
</dbReference>
<protein>
    <submittedName>
        <fullName evidence="1">ORF145</fullName>
    </submittedName>
</protein>
<proteinExistence type="predicted"/>
<reference evidence="1 2" key="1">
    <citation type="journal article" date="2006" name="J. Gen. Virol.">
        <title>Genome sequences of two frog herpesviruses.</title>
        <authorList>
            <person name="Davison A.J."/>
            <person name="Cunningham C."/>
            <person name="Sauerbier W."/>
            <person name="McKinnell R.G."/>
        </authorList>
    </citation>
    <scope>NUCLEOTIDE SEQUENCE [LARGE SCALE GENOMIC DNA]</scope>
    <source>
        <strain evidence="1">ATCC VR-568</strain>
    </source>
</reference>
<dbReference type="EMBL" id="DQ665652">
    <property type="protein sequence ID" value="ABG25602.1"/>
    <property type="molecule type" value="Genomic_DNA"/>
</dbReference>
<dbReference type="KEGG" id="vg:5179382"/>
<sequence>MDALEEFMEEPQVATLSDDEMAVLHELLRNCAEAQEEQQQPQQQQLQNYSRTEPQNDYTLPVIIGSPVYAQALKEHVLTNTLAKHPYPITHGTYWTHMIVNGEHSFTHVPSLKVPPYSPLWRHEFTVMGCPDFEWAYALSEAILCFADKTINKDVELLIHEMDAACLSSPLCAHKMESMLTDLLCTPPESKADILKVKLKDLALWFYILELDICMRYNNKTTFHDRVQNETMFAFTYTHELAQELINKVCNVHYTAVPTLLRKPCWMLYVKCHTQGYLLYLLKTLSFFRTLYCVHIIKMHCLRYPHNVTAVALFIYVTGLVKKYYGHPGALQRIHPKLIAVQMQRLPNIFRIQHCENLLAQPFLKKFNEHTIKVAVERLMSLGPYCMLPSTSILESVTYNFDTAEAQNFASFYQTVPLDAAMVSLDFICRMMAVTTVTTQVCTQHEVMLALLLKRVIREYTNLPPKTNAAQRSPLPDISGST</sequence>
<name>Q14VW1_9VIRU</name>
<organism evidence="1 2">
    <name type="scientific">Ranid herpesvirus 2</name>
    <dbReference type="NCBI Taxonomy" id="389214"/>
    <lineage>
        <taxon>Viruses</taxon>
        <taxon>Duplodnaviria</taxon>
        <taxon>Heunggongvirae</taxon>
        <taxon>Peploviricota</taxon>
        <taxon>Herviviricetes</taxon>
        <taxon>Herpesvirales</taxon>
        <taxon>Alloherpesviridae</taxon>
        <taxon>Batravirus</taxon>
        <taxon>Batravirus ranidallo2</taxon>
    </lineage>
</organism>
<keyword evidence="2" id="KW-1185">Reference proteome</keyword>
<accession>Q14VW1</accession>
<evidence type="ECO:0000313" key="2">
    <source>
        <dbReference type="Proteomes" id="UP000120576"/>
    </source>
</evidence>